<dbReference type="SMART" id="SM01079">
    <property type="entry name" value="CHASE"/>
    <property type="match status" value="1"/>
</dbReference>
<keyword evidence="3 5" id="KW-1133">Transmembrane helix</keyword>
<keyword evidence="4 5" id="KW-0472">Membrane</keyword>
<dbReference type="InterPro" id="IPR042240">
    <property type="entry name" value="CHASE_sf"/>
</dbReference>
<dbReference type="PROSITE" id="PS50839">
    <property type="entry name" value="CHASE"/>
    <property type="match status" value="1"/>
</dbReference>
<accession>A0A917ZI55</accession>
<evidence type="ECO:0000256" key="4">
    <source>
        <dbReference type="ARBA" id="ARBA00023136"/>
    </source>
</evidence>
<comment type="caution">
    <text evidence="8">The sequence shown here is derived from an EMBL/GenBank/DDBJ whole genome shotgun (WGS) entry which is preliminary data.</text>
</comment>
<evidence type="ECO:0000259" key="7">
    <source>
        <dbReference type="PROSITE" id="PS50887"/>
    </source>
</evidence>
<evidence type="ECO:0000256" key="3">
    <source>
        <dbReference type="ARBA" id="ARBA00022989"/>
    </source>
</evidence>
<reference evidence="8 9" key="1">
    <citation type="journal article" date="2014" name="Int. J. Syst. Evol. Microbiol.">
        <title>Complete genome sequence of Corynebacterium casei LMG S-19264T (=DSM 44701T), isolated from a smear-ripened cheese.</title>
        <authorList>
            <consortium name="US DOE Joint Genome Institute (JGI-PGF)"/>
            <person name="Walter F."/>
            <person name="Albersmeier A."/>
            <person name="Kalinowski J."/>
            <person name="Ruckert C."/>
        </authorList>
    </citation>
    <scope>NUCLEOTIDE SEQUENCE [LARGE SCALE GENOMIC DNA]</scope>
    <source>
        <strain evidence="8 9">CGMCC 1.7286</strain>
    </source>
</reference>
<dbReference type="Gene3D" id="3.30.70.270">
    <property type="match status" value="1"/>
</dbReference>
<feature type="domain" description="CHASE" evidence="6">
    <location>
        <begin position="105"/>
        <end position="202"/>
    </location>
</feature>
<dbReference type="InterPro" id="IPR043128">
    <property type="entry name" value="Rev_trsase/Diguanyl_cyclase"/>
</dbReference>
<feature type="domain" description="GGDEF" evidence="7">
    <location>
        <begin position="317"/>
        <end position="453"/>
    </location>
</feature>
<dbReference type="InterPro" id="IPR006189">
    <property type="entry name" value="CHASE_dom"/>
</dbReference>
<evidence type="ECO:0000256" key="5">
    <source>
        <dbReference type="SAM" id="Phobius"/>
    </source>
</evidence>
<dbReference type="PANTHER" id="PTHR46663">
    <property type="entry name" value="DIGUANYLATE CYCLASE DGCT-RELATED"/>
    <property type="match status" value="1"/>
</dbReference>
<dbReference type="GO" id="GO:0003824">
    <property type="term" value="F:catalytic activity"/>
    <property type="evidence" value="ECO:0007669"/>
    <property type="project" value="UniProtKB-ARBA"/>
</dbReference>
<dbReference type="SUPFAM" id="SSF55073">
    <property type="entry name" value="Nucleotide cyclase"/>
    <property type="match status" value="1"/>
</dbReference>
<organism evidence="8 9">
    <name type="scientific">Marinobacterium nitratireducens</name>
    <dbReference type="NCBI Taxonomy" id="518897"/>
    <lineage>
        <taxon>Bacteria</taxon>
        <taxon>Pseudomonadati</taxon>
        <taxon>Pseudomonadota</taxon>
        <taxon>Gammaproteobacteria</taxon>
        <taxon>Oceanospirillales</taxon>
        <taxon>Oceanospirillaceae</taxon>
        <taxon>Marinobacterium</taxon>
    </lineage>
</organism>
<proteinExistence type="predicted"/>
<dbReference type="AlphaFoldDB" id="A0A917ZI55"/>
<evidence type="ECO:0000256" key="1">
    <source>
        <dbReference type="ARBA" id="ARBA00004370"/>
    </source>
</evidence>
<sequence>MRQLFLPVLGIVLVMLGGIVVTEYVARLAADRVQQAQSRESQARLSELRARLEGELNSVLYFTQGLTSLLLFRPDITGDEFNKVAENTLRGSTPIRNIALAPDNVIRYVYPLEGNEKVLGLDYRQTSGQWPAVKRAMEEGITTVAGPLELVQGGIGLISRTPIFIDSEEGRRYWGIVSTVIDVSRVLEAAGVFDENPLPSLAIRGIDGLGAEGAQFLGPVGLFDRPDILTQDVTFQHNRWQLGVEPDYSEEQVAATRVRVLAYGLLFIILVLLLQMLRIFRNYERRATRDPLTGLPNRRLLLERARQLVALGRRGRLDFCLCYLDLNGFKPVNDNYGHHAGDLVLLEIAARLRKLSRASDTVARTGGDEFVLLLPGLGTEAEAERIVDKLRSALAVPVTCESHQIAIGASMGWALFPHEADDLDTLMALADSRMYCMKAQVKAGAEPQAALQPALEQD</sequence>
<dbReference type="PROSITE" id="PS50887">
    <property type="entry name" value="GGDEF"/>
    <property type="match status" value="1"/>
</dbReference>
<evidence type="ECO:0000256" key="2">
    <source>
        <dbReference type="ARBA" id="ARBA00022692"/>
    </source>
</evidence>
<keyword evidence="2 5" id="KW-0812">Transmembrane</keyword>
<dbReference type="Pfam" id="PF00990">
    <property type="entry name" value="GGDEF"/>
    <property type="match status" value="1"/>
</dbReference>
<name>A0A917ZI55_9GAMM</name>
<dbReference type="Pfam" id="PF03924">
    <property type="entry name" value="CHASE"/>
    <property type="match status" value="1"/>
</dbReference>
<dbReference type="RefSeq" id="WP_188861091.1">
    <property type="nucleotide sequence ID" value="NZ_BMLT01000006.1"/>
</dbReference>
<dbReference type="Gene3D" id="3.30.450.350">
    <property type="entry name" value="CHASE domain"/>
    <property type="match status" value="1"/>
</dbReference>
<dbReference type="GO" id="GO:0007165">
    <property type="term" value="P:signal transduction"/>
    <property type="evidence" value="ECO:0007669"/>
    <property type="project" value="UniProtKB-ARBA"/>
</dbReference>
<dbReference type="EMBL" id="BMLT01000006">
    <property type="protein sequence ID" value="GGO83228.1"/>
    <property type="molecule type" value="Genomic_DNA"/>
</dbReference>
<keyword evidence="9" id="KW-1185">Reference proteome</keyword>
<dbReference type="PANTHER" id="PTHR46663:SF2">
    <property type="entry name" value="GGDEF DOMAIN-CONTAINING PROTEIN"/>
    <property type="match status" value="1"/>
</dbReference>
<comment type="subcellular location">
    <subcellularLocation>
        <location evidence="1">Membrane</location>
    </subcellularLocation>
</comment>
<dbReference type="InterPro" id="IPR052163">
    <property type="entry name" value="DGC-Regulatory_Protein"/>
</dbReference>
<gene>
    <name evidence="8" type="ORF">GCM10011348_26490</name>
</gene>
<evidence type="ECO:0000259" key="6">
    <source>
        <dbReference type="PROSITE" id="PS50839"/>
    </source>
</evidence>
<dbReference type="SMART" id="SM00267">
    <property type="entry name" value="GGDEF"/>
    <property type="match status" value="1"/>
</dbReference>
<dbReference type="GO" id="GO:0016020">
    <property type="term" value="C:membrane"/>
    <property type="evidence" value="ECO:0007669"/>
    <property type="project" value="UniProtKB-SubCell"/>
</dbReference>
<dbReference type="InterPro" id="IPR000160">
    <property type="entry name" value="GGDEF_dom"/>
</dbReference>
<protein>
    <submittedName>
        <fullName evidence="8">Sensor domain-containing diguanylate cyclase</fullName>
    </submittedName>
</protein>
<evidence type="ECO:0000313" key="9">
    <source>
        <dbReference type="Proteomes" id="UP000599578"/>
    </source>
</evidence>
<dbReference type="Proteomes" id="UP000599578">
    <property type="component" value="Unassembled WGS sequence"/>
</dbReference>
<dbReference type="CDD" id="cd01949">
    <property type="entry name" value="GGDEF"/>
    <property type="match status" value="1"/>
</dbReference>
<dbReference type="NCBIfam" id="TIGR00254">
    <property type="entry name" value="GGDEF"/>
    <property type="match status" value="1"/>
</dbReference>
<feature type="transmembrane region" description="Helical" evidence="5">
    <location>
        <begin position="260"/>
        <end position="280"/>
    </location>
</feature>
<dbReference type="InterPro" id="IPR029787">
    <property type="entry name" value="Nucleotide_cyclase"/>
</dbReference>
<evidence type="ECO:0000313" key="8">
    <source>
        <dbReference type="EMBL" id="GGO83228.1"/>
    </source>
</evidence>